<evidence type="ECO:0000313" key="3">
    <source>
        <dbReference type="EMBL" id="RKG98919.1"/>
    </source>
</evidence>
<keyword evidence="2" id="KW-1133">Transmembrane helix</keyword>
<evidence type="ECO:0000256" key="1">
    <source>
        <dbReference type="ARBA" id="ARBA00023002"/>
    </source>
</evidence>
<evidence type="ECO:0000313" key="4">
    <source>
        <dbReference type="Proteomes" id="UP000268313"/>
    </source>
</evidence>
<reference evidence="4" key="1">
    <citation type="submission" date="2018-09" db="EMBL/GenBank/DDBJ databases">
        <authorList>
            <person name="Livingstone P.G."/>
            <person name="Whitworth D.E."/>
        </authorList>
    </citation>
    <scope>NUCLEOTIDE SEQUENCE [LARGE SCALE GENOMIC DNA]</scope>
    <source>
        <strain evidence="4">CA043D</strain>
    </source>
</reference>
<dbReference type="AlphaFoldDB" id="A0A3A8JT40"/>
<protein>
    <submittedName>
        <fullName evidence="3">Uncharacterized protein</fullName>
    </submittedName>
</protein>
<keyword evidence="2" id="KW-0472">Membrane</keyword>
<feature type="transmembrane region" description="Helical" evidence="2">
    <location>
        <begin position="184"/>
        <end position="202"/>
    </location>
</feature>
<organism evidence="3 4">
    <name type="scientific">Corallococcus carmarthensis</name>
    <dbReference type="NCBI Taxonomy" id="2316728"/>
    <lineage>
        <taxon>Bacteria</taxon>
        <taxon>Pseudomonadati</taxon>
        <taxon>Myxococcota</taxon>
        <taxon>Myxococcia</taxon>
        <taxon>Myxococcales</taxon>
        <taxon>Cystobacterineae</taxon>
        <taxon>Myxococcaceae</taxon>
        <taxon>Corallococcus</taxon>
    </lineage>
</organism>
<dbReference type="Proteomes" id="UP000268313">
    <property type="component" value="Unassembled WGS sequence"/>
</dbReference>
<dbReference type="Gene3D" id="3.60.130.10">
    <property type="entry name" value="Clavaminate synthase-like"/>
    <property type="match status" value="1"/>
</dbReference>
<feature type="transmembrane region" description="Helical" evidence="2">
    <location>
        <begin position="208"/>
        <end position="229"/>
    </location>
</feature>
<name>A0A3A8JT40_9BACT</name>
<dbReference type="EMBL" id="RAWE01000128">
    <property type="protein sequence ID" value="RKG98919.1"/>
    <property type="molecule type" value="Genomic_DNA"/>
</dbReference>
<keyword evidence="1" id="KW-0560">Oxidoreductase</keyword>
<dbReference type="InterPro" id="IPR042098">
    <property type="entry name" value="TauD-like_sf"/>
</dbReference>
<sequence length="439" mass="48936">MLAGAMSERSRPSAVLPGLTVADVERQLEGRAEILAAARRPHAELRKALSGPRWRRALMRHPERVPALVAESRSVEEALERVQRRAELEAWPDDTPVLREARALAAQRERLKRLARRRLDVLTVAPADVSLEEALTRLDALVRQPAASWALKPGEMLVFEDDTWLHLDRIRRPATWKQELSPRMTLAVGTLAALGFLLLLFVPKPMTSWANGFLVTLTLAITASQFLSAGRLRLTSERLIWAPVLGAPQEVRLGSIPPDGFRLEDTMGLRVEGERRLHARSVRRAPEVALLVELHRQPPLRGAARAGVRLDTVAVFPAKLGKRKGFCVLGPQGLSFIPEGKGPQALRAVTGHPSALRHFESDQVLDALRWLPEAEFDACVMRMVEATGGAAWARVDARYVPGPPVWRRIRIEHAGLTLTGRVQWDQEGAAERLLRDWPR</sequence>
<proteinExistence type="predicted"/>
<comment type="caution">
    <text evidence="3">The sequence shown here is derived from an EMBL/GenBank/DDBJ whole genome shotgun (WGS) entry which is preliminary data.</text>
</comment>
<evidence type="ECO:0000256" key="2">
    <source>
        <dbReference type="SAM" id="Phobius"/>
    </source>
</evidence>
<gene>
    <name evidence="3" type="ORF">D7X32_28100</name>
</gene>
<accession>A0A3A8JT40</accession>
<keyword evidence="4" id="KW-1185">Reference proteome</keyword>
<dbReference type="GO" id="GO:0016706">
    <property type="term" value="F:2-oxoglutarate-dependent dioxygenase activity"/>
    <property type="evidence" value="ECO:0007669"/>
    <property type="project" value="UniProtKB-ARBA"/>
</dbReference>
<keyword evidence="2" id="KW-0812">Transmembrane</keyword>